<accession>A0AC34F1U9</accession>
<dbReference type="Proteomes" id="UP000887579">
    <property type="component" value="Unplaced"/>
</dbReference>
<reference evidence="2" key="1">
    <citation type="submission" date="2022-11" db="UniProtKB">
        <authorList>
            <consortium name="WormBaseParasite"/>
        </authorList>
    </citation>
    <scope>IDENTIFICATION</scope>
</reference>
<evidence type="ECO:0000313" key="2">
    <source>
        <dbReference type="WBParaSite" id="ES5_v2.g10992.t1"/>
    </source>
</evidence>
<name>A0AC34F1U9_9BILA</name>
<dbReference type="WBParaSite" id="ES5_v2.g10992.t1">
    <property type="protein sequence ID" value="ES5_v2.g10992.t1"/>
    <property type="gene ID" value="ES5_v2.g10992"/>
</dbReference>
<sequence length="948" mass="104708">MVPTNINHIKILSTPPTTIPEIQKPSLRIAEEPWCGKHLNEQEVPLKNVYNYANKKDTNDKTPMCRVAELARYNKLKHEYILLDEDGPAHKKLFKVKLVLCDGEEFEGSGPSIKKAQQSAAEVAMEKSKLPRAPTKSKKQRKDSSNPTLLLNHVANQLGITVQYEDDIQQQIKPKGRYPIPQQSQTQRQQQQQQLRVSQEVRNVPYMTPPPYPLLRFPPPPYPPQGFFPSFPSATSRCHLPPFQMMQPPPPTLSPSPMSAPPRSLLSSDFLMSHPPPSMNNIMSNGIKSTYKSKIKLSDGSEHFGEGSNKFDARCNAATKALTHLKPQLTELEAKMSKLKTKTAELSNSSNSSESSTTSSIIDDNKENDNDNDEVEAADVNENIGRKNRQKSVVSQIHEYALRLKMNVEFEVIAESGEPHKRKYVLRCQLSATGKEPIVADGEGTSKKSAKQEACKKMLEILQGIETDPLYLASMILLTNKKTAASLAPKEPKRKTIIKDLKMDPQYGHHINPISRLIQVMQSKKEPVFRLIKEQGQNRYKEFTFEITCRGITLTGSGPNKKLAKRAAAEAMLEQIGYVKPMPQPGKSLLKKKSTDSMSSSSGIMMNNNASIDIGVFDPAELVAPDTVTSISPPALSEATAILSPRPGTNTLETFADVDNSLKDSSDIITKNDVINENPGTPKSPRRVTISPIDDQDDFQGGEQTRKRRVTFSNQVSACPPPEDSKYPEASIAPLKSEVVIVSKLKKRGKDSKKSLTPEEKAAVAELCRDFFAYPLAENERKGYVSRDNDGGQFQIPSPENNNSWQGPAIKTAKERLESLATSFKFTVAYSDFPKTEDSNNDAQYFSLVSLGLEKPIVCHGSGNTNELAHNDAAFNALKDLTMIDGGGGILLQQQQQSQQMPSLISPHPLHQQHLPQPLPSSSSSSTTLNSIPPQSSGVLPVALSLIQ</sequence>
<organism evidence="1 2">
    <name type="scientific">Panagrolaimus sp. ES5</name>
    <dbReference type="NCBI Taxonomy" id="591445"/>
    <lineage>
        <taxon>Eukaryota</taxon>
        <taxon>Metazoa</taxon>
        <taxon>Ecdysozoa</taxon>
        <taxon>Nematoda</taxon>
        <taxon>Chromadorea</taxon>
        <taxon>Rhabditida</taxon>
        <taxon>Tylenchina</taxon>
        <taxon>Panagrolaimomorpha</taxon>
        <taxon>Panagrolaimoidea</taxon>
        <taxon>Panagrolaimidae</taxon>
        <taxon>Panagrolaimus</taxon>
    </lineage>
</organism>
<protein>
    <submittedName>
        <fullName evidence="2">DRBM domain-containing protein</fullName>
    </submittedName>
</protein>
<proteinExistence type="predicted"/>
<evidence type="ECO:0000313" key="1">
    <source>
        <dbReference type="Proteomes" id="UP000887579"/>
    </source>
</evidence>